<evidence type="ECO:0000313" key="1">
    <source>
        <dbReference type="EMBL" id="HFI92448.1"/>
    </source>
</evidence>
<dbReference type="EMBL" id="DSUJ01000011">
    <property type="protein sequence ID" value="HFI92448.1"/>
    <property type="molecule type" value="Genomic_DNA"/>
</dbReference>
<dbReference type="Gene3D" id="1.20.1440.60">
    <property type="entry name" value="23S rRNA-intervening sequence"/>
    <property type="match status" value="1"/>
</dbReference>
<dbReference type="AlphaFoldDB" id="A0A7V3E8I4"/>
<name>A0A7V3E8I4_9BACT</name>
<dbReference type="NCBIfam" id="TIGR02436">
    <property type="entry name" value="four helix bundle protein"/>
    <property type="match status" value="1"/>
</dbReference>
<gene>
    <name evidence="1" type="ORF">ENS31_13105</name>
</gene>
<dbReference type="PANTHER" id="PTHR38471">
    <property type="entry name" value="FOUR HELIX BUNDLE PROTEIN"/>
    <property type="match status" value="1"/>
</dbReference>
<accession>A0A7V3E8I4</accession>
<dbReference type="PANTHER" id="PTHR38471:SF2">
    <property type="entry name" value="FOUR HELIX BUNDLE PROTEIN"/>
    <property type="match status" value="1"/>
</dbReference>
<reference evidence="1" key="1">
    <citation type="journal article" date="2020" name="mSystems">
        <title>Genome- and Community-Level Interaction Insights into Carbon Utilization and Element Cycling Functions of Hydrothermarchaeota in Hydrothermal Sediment.</title>
        <authorList>
            <person name="Zhou Z."/>
            <person name="Liu Y."/>
            <person name="Xu W."/>
            <person name="Pan J."/>
            <person name="Luo Z.H."/>
            <person name="Li M."/>
        </authorList>
    </citation>
    <scope>NUCLEOTIDE SEQUENCE [LARGE SCALE GENOMIC DNA]</scope>
    <source>
        <strain evidence="1">SpSt-479</strain>
    </source>
</reference>
<sequence length="132" mass="15262">MSENEITYFDHEKLKVYQLALRFNEFAHTVCRRIPNSDIRDQLDRASNSIVLNIAEGNGKYSKKDRCRYFDISFGSSLESASCFDILFTRKLISNEELNTGKKMLKEIVSMLVGLIKSNSDRVYEEGEEYNA</sequence>
<dbReference type="Pfam" id="PF05635">
    <property type="entry name" value="23S_rRNA_IVP"/>
    <property type="match status" value="1"/>
</dbReference>
<dbReference type="InterPro" id="IPR012657">
    <property type="entry name" value="23S_rRNA-intervening_sequence"/>
</dbReference>
<organism evidence="1">
    <name type="scientific">Ignavibacterium album</name>
    <dbReference type="NCBI Taxonomy" id="591197"/>
    <lineage>
        <taxon>Bacteria</taxon>
        <taxon>Pseudomonadati</taxon>
        <taxon>Ignavibacteriota</taxon>
        <taxon>Ignavibacteria</taxon>
        <taxon>Ignavibacteriales</taxon>
        <taxon>Ignavibacteriaceae</taxon>
        <taxon>Ignavibacterium</taxon>
    </lineage>
</organism>
<comment type="caution">
    <text evidence="1">The sequence shown here is derived from an EMBL/GenBank/DDBJ whole genome shotgun (WGS) entry which is preliminary data.</text>
</comment>
<protein>
    <submittedName>
        <fullName evidence="1">Four helix bundle protein</fullName>
    </submittedName>
</protein>
<dbReference type="SUPFAM" id="SSF158446">
    <property type="entry name" value="IVS-encoded protein-like"/>
    <property type="match status" value="1"/>
</dbReference>
<proteinExistence type="predicted"/>
<dbReference type="InterPro" id="IPR036583">
    <property type="entry name" value="23S_rRNA_IVS_sf"/>
</dbReference>